<gene>
    <name evidence="6" type="primary">ilvY</name>
    <name evidence="6" type="ORF">RM544_14405</name>
</gene>
<dbReference type="SUPFAM" id="SSF46785">
    <property type="entry name" value="Winged helix' DNA-binding domain"/>
    <property type="match status" value="1"/>
</dbReference>
<protein>
    <submittedName>
        <fullName evidence="6">HTH-type transcriptional activator IlvY</fullName>
    </submittedName>
</protein>
<dbReference type="InterPro" id="IPR005119">
    <property type="entry name" value="LysR_subst-bd"/>
</dbReference>
<dbReference type="RefSeq" id="WP_311362504.1">
    <property type="nucleotide sequence ID" value="NZ_JAVRIE010000006.1"/>
</dbReference>
<evidence type="ECO:0000313" key="7">
    <source>
        <dbReference type="Proteomes" id="UP001249020"/>
    </source>
</evidence>
<keyword evidence="2" id="KW-0805">Transcription regulation</keyword>
<dbReference type="InterPro" id="IPR036388">
    <property type="entry name" value="WH-like_DNA-bd_sf"/>
</dbReference>
<reference evidence="6 7" key="1">
    <citation type="submission" date="2023-09" db="EMBL/GenBank/DDBJ databases">
        <authorList>
            <person name="Rey-Velasco X."/>
        </authorList>
    </citation>
    <scope>NUCLEOTIDE SEQUENCE [LARGE SCALE GENOMIC DNA]</scope>
    <source>
        <strain evidence="6 7">W409</strain>
    </source>
</reference>
<feature type="domain" description="HTH lysR-type" evidence="5">
    <location>
        <begin position="1"/>
        <end position="58"/>
    </location>
</feature>
<evidence type="ECO:0000256" key="2">
    <source>
        <dbReference type="ARBA" id="ARBA00023015"/>
    </source>
</evidence>
<evidence type="ECO:0000256" key="1">
    <source>
        <dbReference type="ARBA" id="ARBA00009437"/>
    </source>
</evidence>
<dbReference type="Pfam" id="PF00126">
    <property type="entry name" value="HTH_1"/>
    <property type="match status" value="1"/>
</dbReference>
<dbReference type="GO" id="GO:0000976">
    <property type="term" value="F:transcription cis-regulatory region binding"/>
    <property type="evidence" value="ECO:0007669"/>
    <property type="project" value="TreeGrafter"/>
</dbReference>
<dbReference type="EMBL" id="JAVRIE010000006">
    <property type="protein sequence ID" value="MDT0583738.1"/>
    <property type="molecule type" value="Genomic_DNA"/>
</dbReference>
<dbReference type="PROSITE" id="PS50931">
    <property type="entry name" value="HTH_LYSR"/>
    <property type="match status" value="1"/>
</dbReference>
<evidence type="ECO:0000256" key="3">
    <source>
        <dbReference type="ARBA" id="ARBA00023125"/>
    </source>
</evidence>
<evidence type="ECO:0000259" key="5">
    <source>
        <dbReference type="PROSITE" id="PS50931"/>
    </source>
</evidence>
<keyword evidence="7" id="KW-1185">Reference proteome</keyword>
<keyword evidence="4" id="KW-0804">Transcription</keyword>
<dbReference type="InterPro" id="IPR036390">
    <property type="entry name" value="WH_DNA-bd_sf"/>
</dbReference>
<accession>A0AAW8R977</accession>
<dbReference type="FunFam" id="1.10.10.10:FF:000001">
    <property type="entry name" value="LysR family transcriptional regulator"/>
    <property type="match status" value="1"/>
</dbReference>
<dbReference type="Gene3D" id="1.10.10.10">
    <property type="entry name" value="Winged helix-like DNA-binding domain superfamily/Winged helix DNA-binding domain"/>
    <property type="match status" value="1"/>
</dbReference>
<dbReference type="Gene3D" id="3.40.190.290">
    <property type="match status" value="1"/>
</dbReference>
<comment type="similarity">
    <text evidence="1">Belongs to the LysR transcriptional regulatory family.</text>
</comment>
<dbReference type="SUPFAM" id="SSF53850">
    <property type="entry name" value="Periplasmic binding protein-like II"/>
    <property type="match status" value="1"/>
</dbReference>
<proteinExistence type="inferred from homology"/>
<name>A0AAW8R977_9ALTE</name>
<comment type="caution">
    <text evidence="6">The sequence shown here is derived from an EMBL/GenBank/DDBJ whole genome shotgun (WGS) entry which is preliminary data.</text>
</comment>
<dbReference type="AlphaFoldDB" id="A0AAW8R977"/>
<dbReference type="PANTHER" id="PTHR30126:SF81">
    <property type="entry name" value="HTH-TYPE TRANSCRIPTIONAL REGULATOR ILVY"/>
    <property type="match status" value="1"/>
</dbReference>
<dbReference type="NCBIfam" id="NF008722">
    <property type="entry name" value="PRK11716.1"/>
    <property type="match status" value="1"/>
</dbReference>
<dbReference type="PANTHER" id="PTHR30126">
    <property type="entry name" value="HTH-TYPE TRANSCRIPTIONAL REGULATOR"/>
    <property type="match status" value="1"/>
</dbReference>
<dbReference type="InterPro" id="IPR000847">
    <property type="entry name" value="LysR_HTH_N"/>
</dbReference>
<organism evidence="6 7">
    <name type="scientific">Brumicola blandensis</name>
    <dbReference type="NCBI Taxonomy" id="3075611"/>
    <lineage>
        <taxon>Bacteria</taxon>
        <taxon>Pseudomonadati</taxon>
        <taxon>Pseudomonadota</taxon>
        <taxon>Gammaproteobacteria</taxon>
        <taxon>Alteromonadales</taxon>
        <taxon>Alteromonadaceae</taxon>
        <taxon>Brumicola</taxon>
    </lineage>
</organism>
<evidence type="ECO:0000256" key="4">
    <source>
        <dbReference type="ARBA" id="ARBA00023163"/>
    </source>
</evidence>
<evidence type="ECO:0000313" key="6">
    <source>
        <dbReference type="EMBL" id="MDT0583738.1"/>
    </source>
</evidence>
<dbReference type="GO" id="GO:0003700">
    <property type="term" value="F:DNA-binding transcription factor activity"/>
    <property type="evidence" value="ECO:0007669"/>
    <property type="project" value="InterPro"/>
</dbReference>
<dbReference type="Pfam" id="PF03466">
    <property type="entry name" value="LysR_substrate"/>
    <property type="match status" value="1"/>
</dbReference>
<keyword evidence="3" id="KW-0238">DNA-binding</keyword>
<sequence>MELKALQMYRHLAKSLHFGKTAEAMFVSPPTLSRAISRLEEECGATLFVRNNRSVKLTAAGERFLAFAEQTHEAWLQVRTDIGYQQTQLSGSLAFYCSVTASQSHLPDLLDKLDARYPQIELKLDTGDHALALDYVQQHKADMAIAIHTPDFPQHVGFQKIDSVPLVLIVPKAVNATKISDIVWRDHKVVMPGTGPSKRIIHHWFTELGVKPRVYASVSGNEAIVSMVALGLGVGFVPKIVLDNSVAKSKVSSIEVPSIEPYSLGLCYLRERANESVLKALLSLFINT</sequence>
<dbReference type="Proteomes" id="UP001249020">
    <property type="component" value="Unassembled WGS sequence"/>
</dbReference>